<accession>A0A0N5CBM9</accession>
<dbReference type="Proteomes" id="UP000046392">
    <property type="component" value="Unplaced"/>
</dbReference>
<dbReference type="AlphaFoldDB" id="A0A0N5CBM9"/>
<proteinExistence type="predicted"/>
<feature type="region of interest" description="Disordered" evidence="1">
    <location>
        <begin position="181"/>
        <end position="242"/>
    </location>
</feature>
<feature type="compositionally biased region" description="Polar residues" evidence="1">
    <location>
        <begin position="212"/>
        <end position="229"/>
    </location>
</feature>
<sequence length="336" mass="38492">MDANTWRFNLASIFKQFTIGINGLNCSYNGAAYRTTLKELKNLLNKNPDSIQIKNEPVKRFQAIGKAVKFNASFNEVTISYDDASVKARIMKVPIKNQSRELGGLNDCEGVLVFLTYGMSKGLVDNFTLEGIFKISNISSYEKIFQMEMDVMNLANNLNIFNLRGDRFLEIASGFIDSEEYEEEEENTAENDTFTQRSSITTPRRSVISERSIVTSSQQQTTPRMTTNPLKRRNTNDVPPTPFKIPSKIPCKEESHYSARNPYDDDSQNEFRIEVKDSDIIDVIEMEFESSNKPKIPVESIRCFLGIGRVDFSRAMGRLRDRYQLVDNLTMIKRRN</sequence>
<evidence type="ECO:0000313" key="3">
    <source>
        <dbReference type="WBParaSite" id="SPAL_0001529600.1"/>
    </source>
</evidence>
<evidence type="ECO:0000256" key="1">
    <source>
        <dbReference type="SAM" id="MobiDB-lite"/>
    </source>
</evidence>
<evidence type="ECO:0000313" key="2">
    <source>
        <dbReference type="Proteomes" id="UP000046392"/>
    </source>
</evidence>
<reference evidence="3" key="1">
    <citation type="submission" date="2017-02" db="UniProtKB">
        <authorList>
            <consortium name="WormBaseParasite"/>
        </authorList>
    </citation>
    <scope>IDENTIFICATION</scope>
</reference>
<name>A0A0N5CBM9_STREA</name>
<organism evidence="2 3">
    <name type="scientific">Strongyloides papillosus</name>
    <name type="common">Intestinal threadworm</name>
    <dbReference type="NCBI Taxonomy" id="174720"/>
    <lineage>
        <taxon>Eukaryota</taxon>
        <taxon>Metazoa</taxon>
        <taxon>Ecdysozoa</taxon>
        <taxon>Nematoda</taxon>
        <taxon>Chromadorea</taxon>
        <taxon>Rhabditida</taxon>
        <taxon>Tylenchina</taxon>
        <taxon>Panagrolaimomorpha</taxon>
        <taxon>Strongyloidoidea</taxon>
        <taxon>Strongyloididae</taxon>
        <taxon>Strongyloides</taxon>
    </lineage>
</organism>
<protein>
    <submittedName>
        <fullName evidence="3">DUF4773 domain-containing protein</fullName>
    </submittedName>
</protein>
<keyword evidence="2" id="KW-1185">Reference proteome</keyword>
<feature type="compositionally biased region" description="Polar residues" evidence="1">
    <location>
        <begin position="190"/>
        <end position="204"/>
    </location>
</feature>
<dbReference type="WBParaSite" id="SPAL_0001529600.1">
    <property type="protein sequence ID" value="SPAL_0001529600.1"/>
    <property type="gene ID" value="SPAL_0001529600"/>
</dbReference>